<dbReference type="VEuPathDB" id="VectorBase:LDEU012877"/>
<organism evidence="2 3">
    <name type="scientific">Leptotrombidium deliense</name>
    <dbReference type="NCBI Taxonomy" id="299467"/>
    <lineage>
        <taxon>Eukaryota</taxon>
        <taxon>Metazoa</taxon>
        <taxon>Ecdysozoa</taxon>
        <taxon>Arthropoda</taxon>
        <taxon>Chelicerata</taxon>
        <taxon>Arachnida</taxon>
        <taxon>Acari</taxon>
        <taxon>Acariformes</taxon>
        <taxon>Trombidiformes</taxon>
        <taxon>Prostigmata</taxon>
        <taxon>Anystina</taxon>
        <taxon>Parasitengona</taxon>
        <taxon>Trombiculoidea</taxon>
        <taxon>Trombiculidae</taxon>
        <taxon>Leptotrombidium</taxon>
    </lineage>
</organism>
<keyword evidence="2" id="KW-0489">Methyltransferase</keyword>
<evidence type="ECO:0000313" key="2">
    <source>
        <dbReference type="EMBL" id="RWS19163.1"/>
    </source>
</evidence>
<dbReference type="OrthoDB" id="7994596at2759"/>
<evidence type="ECO:0000313" key="3">
    <source>
        <dbReference type="Proteomes" id="UP000288716"/>
    </source>
</evidence>
<keyword evidence="2" id="KW-0808">Transferase</keyword>
<proteinExistence type="predicted"/>
<dbReference type="Proteomes" id="UP000288716">
    <property type="component" value="Unassembled WGS sequence"/>
</dbReference>
<protein>
    <submittedName>
        <fullName evidence="2">Histone-lysine N-methyltransferase SETMAR-like protein</fullName>
    </submittedName>
</protein>
<reference evidence="2 3" key="1">
    <citation type="journal article" date="2018" name="Gigascience">
        <title>Genomes of trombidid mites reveal novel predicted allergens and laterally-transferred genes associated with secondary metabolism.</title>
        <authorList>
            <person name="Dong X."/>
            <person name="Chaisiri K."/>
            <person name="Xia D."/>
            <person name="Armstrong S.D."/>
            <person name="Fang Y."/>
            <person name="Donnelly M.J."/>
            <person name="Kadowaki T."/>
            <person name="McGarry J.W."/>
            <person name="Darby A.C."/>
            <person name="Makepeace B.L."/>
        </authorList>
    </citation>
    <scope>NUCLEOTIDE SEQUENCE [LARGE SCALE GENOMIC DNA]</scope>
    <source>
        <strain evidence="2">UoL-UT</strain>
    </source>
</reference>
<feature type="domain" description="DUF4817" evidence="1">
    <location>
        <begin position="5"/>
        <end position="58"/>
    </location>
</feature>
<keyword evidence="3" id="KW-1185">Reference proteome</keyword>
<dbReference type="PANTHER" id="PTHR47326">
    <property type="entry name" value="TRANSPOSABLE ELEMENT TC3 TRANSPOSASE-LIKE PROTEIN"/>
    <property type="match status" value="1"/>
</dbReference>
<gene>
    <name evidence="2" type="ORF">B4U80_07707</name>
</gene>
<dbReference type="AlphaFoldDB" id="A0A443RUX0"/>
<dbReference type="InterPro" id="IPR032135">
    <property type="entry name" value="DUF4817"/>
</dbReference>
<dbReference type="EMBL" id="NCKV01029407">
    <property type="protein sequence ID" value="RWS19163.1"/>
    <property type="molecule type" value="Genomic_DNA"/>
</dbReference>
<accession>A0A443RUX0</accession>
<dbReference type="Pfam" id="PF16087">
    <property type="entry name" value="DUF4817"/>
    <property type="match status" value="1"/>
</dbReference>
<sequence>MQRYTNEQRISMVQCYYRAERNVAQAVRHYNTKYDIRGGGPNPKTIVQSVNRFESTGSEHDNTDNIGRPTTVFNEENMKNIQQLIRNNPRISIRQIEGQTKIFYGSIRTILKCLLGMFPYEVQLQQALTTQHIETRKTFANEII</sequence>
<evidence type="ECO:0000259" key="1">
    <source>
        <dbReference type="Pfam" id="PF16087"/>
    </source>
</evidence>
<dbReference type="GO" id="GO:0008168">
    <property type="term" value="F:methyltransferase activity"/>
    <property type="evidence" value="ECO:0007669"/>
    <property type="project" value="UniProtKB-KW"/>
</dbReference>
<comment type="caution">
    <text evidence="2">The sequence shown here is derived from an EMBL/GenBank/DDBJ whole genome shotgun (WGS) entry which is preliminary data.</text>
</comment>
<dbReference type="GO" id="GO:0032259">
    <property type="term" value="P:methylation"/>
    <property type="evidence" value="ECO:0007669"/>
    <property type="project" value="UniProtKB-KW"/>
</dbReference>
<name>A0A443RUX0_9ACAR</name>
<dbReference type="PANTHER" id="PTHR47326:SF1">
    <property type="entry name" value="HTH PSQ-TYPE DOMAIN-CONTAINING PROTEIN"/>
    <property type="match status" value="1"/>
</dbReference>